<dbReference type="STRING" id="536979.SAMN04488055_4682"/>
<keyword evidence="2" id="KW-1185">Reference proteome</keyword>
<organism evidence="1 2">
    <name type="scientific">Chitinophaga niabensis</name>
    <dbReference type="NCBI Taxonomy" id="536979"/>
    <lineage>
        <taxon>Bacteria</taxon>
        <taxon>Pseudomonadati</taxon>
        <taxon>Bacteroidota</taxon>
        <taxon>Chitinophagia</taxon>
        <taxon>Chitinophagales</taxon>
        <taxon>Chitinophagaceae</taxon>
        <taxon>Chitinophaga</taxon>
    </lineage>
</organism>
<evidence type="ECO:0000313" key="1">
    <source>
        <dbReference type="EMBL" id="SIO49255.1"/>
    </source>
</evidence>
<accession>A0A1N6JY26</accession>
<dbReference type="RefSeq" id="WP_074241995.1">
    <property type="nucleotide sequence ID" value="NZ_FSRA01000002.1"/>
</dbReference>
<dbReference type="EMBL" id="FSRA01000002">
    <property type="protein sequence ID" value="SIO49255.1"/>
    <property type="molecule type" value="Genomic_DNA"/>
</dbReference>
<protein>
    <submittedName>
        <fullName evidence="1">Uncharacterized protein</fullName>
    </submittedName>
</protein>
<name>A0A1N6JY26_9BACT</name>
<proteinExistence type="predicted"/>
<gene>
    <name evidence="1" type="ORF">SAMN04488055_4682</name>
</gene>
<dbReference type="Proteomes" id="UP000185003">
    <property type="component" value="Unassembled WGS sequence"/>
</dbReference>
<evidence type="ECO:0000313" key="2">
    <source>
        <dbReference type="Proteomes" id="UP000185003"/>
    </source>
</evidence>
<dbReference type="AlphaFoldDB" id="A0A1N6JY26"/>
<sequence length="251" mass="27881">MAKQEGPIKITGTLGDKVYYKRGNSFYVKQKKHVDPKHIIKGPGYNTQRANMMEFGHASKAAQLIFLAFAHSHRLAKDICLSGHLTREIRRVIKSDKQNEYGKRNITDAETFLMEGFEFNEDAPLSKVLLVPYTATINTDTGKMQVTITGQGQHKMVKAPRSATHFMVHLAASSIDFVNRQHVSCATSSETLPLEGTPGAPLTLIVNLPPNNVHPHFLALRISFLQECNGVIKPLNTIVHNAMAFVKVHSV</sequence>
<dbReference type="OrthoDB" id="645138at2"/>
<reference evidence="1 2" key="1">
    <citation type="submission" date="2016-11" db="EMBL/GenBank/DDBJ databases">
        <authorList>
            <person name="Jaros S."/>
            <person name="Januszkiewicz K."/>
            <person name="Wedrychowicz H."/>
        </authorList>
    </citation>
    <scope>NUCLEOTIDE SEQUENCE [LARGE SCALE GENOMIC DNA]</scope>
    <source>
        <strain evidence="1 2">DSM 24787</strain>
    </source>
</reference>